<feature type="region of interest" description="Disordered" evidence="1">
    <location>
        <begin position="97"/>
        <end position="136"/>
    </location>
</feature>
<evidence type="ECO:0000313" key="4">
    <source>
        <dbReference type="Proteomes" id="UP001209540"/>
    </source>
</evidence>
<dbReference type="EMBL" id="JAIXMP010000016">
    <property type="protein sequence ID" value="KAI9260732.1"/>
    <property type="molecule type" value="Genomic_DNA"/>
</dbReference>
<keyword evidence="4" id="KW-1185">Reference proteome</keyword>
<feature type="transmembrane region" description="Helical" evidence="2">
    <location>
        <begin position="139"/>
        <end position="164"/>
    </location>
</feature>
<feature type="compositionally biased region" description="Low complexity" evidence="1">
    <location>
        <begin position="101"/>
        <end position="130"/>
    </location>
</feature>
<feature type="compositionally biased region" description="Low complexity" evidence="1">
    <location>
        <begin position="1"/>
        <end position="16"/>
    </location>
</feature>
<name>A0AAD5K8R1_9FUNG</name>
<keyword evidence="2" id="KW-0812">Transmembrane</keyword>
<keyword evidence="2" id="KW-1133">Transmembrane helix</keyword>
<comment type="caution">
    <text evidence="3">The sequence shown here is derived from an EMBL/GenBank/DDBJ whole genome shotgun (WGS) entry which is preliminary data.</text>
</comment>
<sequence length="434" mass="48796">MADNGSSSSSSSTHVQQQHHHHATPTPPTIHHNNPHPKNNESNNNKQHATSTVAAMPNTPKGTSTKHDAATTKSYNHIPPSNIVLIPSNIPMVPDPYFGKPSPANPVTPTNTNSNNTPTTISHPSTSTSNQQQEQHNSIAGPLVGALLGSIALISIIVGILVCMKRRKKANHHQQGDNTENYNDYNHHSRAAAMVMNRQQQHNYHDPLGRHHSIKRQESDHSENSTLQPPSAYNTLRYQKRLTNDTFTVDQRASMSTMNSNYSSRNHQYTPQLAYKQQQLHDNGGNNNVYYQGGGTITTNDEKEYYHHYNGGGEQRYYLDGISPSNTLIDTTAITMTNTNDEKTTTDNHNTRRQRVPSYQPQVVIMTHDNINPTSADLPPLQREQHATHHTYQTDHDNNNDGELIPSNHYDYLYQSNYLEGGEMQYQYNVNHRP</sequence>
<proteinExistence type="predicted"/>
<dbReference type="AlphaFoldDB" id="A0AAD5K8R1"/>
<accession>A0AAD5K8R1</accession>
<evidence type="ECO:0000256" key="1">
    <source>
        <dbReference type="SAM" id="MobiDB-lite"/>
    </source>
</evidence>
<feature type="compositionally biased region" description="Low complexity" evidence="1">
    <location>
        <begin position="29"/>
        <end position="45"/>
    </location>
</feature>
<dbReference type="Proteomes" id="UP001209540">
    <property type="component" value="Unassembled WGS sequence"/>
</dbReference>
<evidence type="ECO:0000256" key="2">
    <source>
        <dbReference type="SAM" id="Phobius"/>
    </source>
</evidence>
<evidence type="ECO:0000313" key="3">
    <source>
        <dbReference type="EMBL" id="KAI9260732.1"/>
    </source>
</evidence>
<reference evidence="3" key="2">
    <citation type="submission" date="2023-02" db="EMBL/GenBank/DDBJ databases">
        <authorList>
            <consortium name="DOE Joint Genome Institute"/>
            <person name="Mondo S.J."/>
            <person name="Chang Y."/>
            <person name="Wang Y."/>
            <person name="Ahrendt S."/>
            <person name="Andreopoulos W."/>
            <person name="Barry K."/>
            <person name="Beard J."/>
            <person name="Benny G.L."/>
            <person name="Blankenship S."/>
            <person name="Bonito G."/>
            <person name="Cuomo C."/>
            <person name="Desiro A."/>
            <person name="Gervers K.A."/>
            <person name="Hundley H."/>
            <person name="Kuo A."/>
            <person name="LaButti K."/>
            <person name="Lang B.F."/>
            <person name="Lipzen A."/>
            <person name="O'Donnell K."/>
            <person name="Pangilinan J."/>
            <person name="Reynolds N."/>
            <person name="Sandor L."/>
            <person name="Smith M.W."/>
            <person name="Tsang A."/>
            <person name="Grigoriev I.V."/>
            <person name="Stajich J.E."/>
            <person name="Spatafora J.W."/>
        </authorList>
    </citation>
    <scope>NUCLEOTIDE SEQUENCE</scope>
    <source>
        <strain evidence="3">RSA 2281</strain>
    </source>
</reference>
<organism evidence="3 4">
    <name type="scientific">Phascolomyces articulosus</name>
    <dbReference type="NCBI Taxonomy" id="60185"/>
    <lineage>
        <taxon>Eukaryota</taxon>
        <taxon>Fungi</taxon>
        <taxon>Fungi incertae sedis</taxon>
        <taxon>Mucoromycota</taxon>
        <taxon>Mucoromycotina</taxon>
        <taxon>Mucoromycetes</taxon>
        <taxon>Mucorales</taxon>
        <taxon>Lichtheimiaceae</taxon>
        <taxon>Phascolomyces</taxon>
    </lineage>
</organism>
<reference evidence="3" key="1">
    <citation type="journal article" date="2022" name="IScience">
        <title>Evolution of zygomycete secretomes and the origins of terrestrial fungal ecologies.</title>
        <authorList>
            <person name="Chang Y."/>
            <person name="Wang Y."/>
            <person name="Mondo S."/>
            <person name="Ahrendt S."/>
            <person name="Andreopoulos W."/>
            <person name="Barry K."/>
            <person name="Beard J."/>
            <person name="Benny G.L."/>
            <person name="Blankenship S."/>
            <person name="Bonito G."/>
            <person name="Cuomo C."/>
            <person name="Desiro A."/>
            <person name="Gervers K.A."/>
            <person name="Hundley H."/>
            <person name="Kuo A."/>
            <person name="LaButti K."/>
            <person name="Lang B.F."/>
            <person name="Lipzen A."/>
            <person name="O'Donnell K."/>
            <person name="Pangilinan J."/>
            <person name="Reynolds N."/>
            <person name="Sandor L."/>
            <person name="Smith M.E."/>
            <person name="Tsang A."/>
            <person name="Grigoriev I.V."/>
            <person name="Stajich J.E."/>
            <person name="Spatafora J.W."/>
        </authorList>
    </citation>
    <scope>NUCLEOTIDE SEQUENCE</scope>
    <source>
        <strain evidence="3">RSA 2281</strain>
    </source>
</reference>
<protein>
    <submittedName>
        <fullName evidence="3">Uncharacterized protein</fullName>
    </submittedName>
</protein>
<keyword evidence="2" id="KW-0472">Membrane</keyword>
<feature type="region of interest" description="Disordered" evidence="1">
    <location>
        <begin position="1"/>
        <end position="80"/>
    </location>
</feature>
<gene>
    <name evidence="3" type="ORF">BDA99DRAFT_513044</name>
</gene>